<feature type="region of interest" description="Disordered" evidence="6">
    <location>
        <begin position="1"/>
        <end position="22"/>
    </location>
</feature>
<dbReference type="InterPro" id="IPR003732">
    <property type="entry name" value="Daa-tRNA_deacyls_DTD"/>
</dbReference>
<dbReference type="Gene3D" id="1.10.555.10">
    <property type="entry name" value="Rho GTPase activation protein"/>
    <property type="match status" value="1"/>
</dbReference>
<evidence type="ECO:0000256" key="2">
    <source>
        <dbReference type="ARBA" id="ARBA00013056"/>
    </source>
</evidence>
<comment type="catalytic activity">
    <reaction evidence="4">
        <text>a D-aminoacyl-tRNA + H2O = a tRNA + a D-alpha-amino acid + H(+)</text>
        <dbReference type="Rhea" id="RHEA:13953"/>
        <dbReference type="Rhea" id="RHEA-COMP:10123"/>
        <dbReference type="Rhea" id="RHEA-COMP:10124"/>
        <dbReference type="ChEBI" id="CHEBI:15377"/>
        <dbReference type="ChEBI" id="CHEBI:15378"/>
        <dbReference type="ChEBI" id="CHEBI:59871"/>
        <dbReference type="ChEBI" id="CHEBI:78442"/>
        <dbReference type="ChEBI" id="CHEBI:79333"/>
        <dbReference type="EC" id="3.1.1.96"/>
    </reaction>
</comment>
<evidence type="ECO:0000313" key="9">
    <source>
        <dbReference type="WBParaSite" id="maker-uti_cns_0006191-snap-gene-0.5-mRNA-1"/>
    </source>
</evidence>
<comment type="catalytic activity">
    <reaction evidence="3">
        <text>glycyl-tRNA(Ala) + H2O = tRNA(Ala) + glycine + H(+)</text>
        <dbReference type="Rhea" id="RHEA:53744"/>
        <dbReference type="Rhea" id="RHEA-COMP:9657"/>
        <dbReference type="Rhea" id="RHEA-COMP:13640"/>
        <dbReference type="ChEBI" id="CHEBI:15377"/>
        <dbReference type="ChEBI" id="CHEBI:15378"/>
        <dbReference type="ChEBI" id="CHEBI:57305"/>
        <dbReference type="ChEBI" id="CHEBI:78442"/>
        <dbReference type="ChEBI" id="CHEBI:78522"/>
        <dbReference type="EC" id="3.1.1.96"/>
    </reaction>
</comment>
<name>A0A1I8HI36_9PLAT</name>
<dbReference type="InterPro" id="IPR036265">
    <property type="entry name" value="HIT-like_sf"/>
</dbReference>
<dbReference type="GO" id="GO:0005737">
    <property type="term" value="C:cytoplasm"/>
    <property type="evidence" value="ECO:0007669"/>
    <property type="project" value="UniProtKB-SubCell"/>
</dbReference>
<keyword evidence="5" id="KW-0694">RNA-binding</keyword>
<dbReference type="Pfam" id="PF00620">
    <property type="entry name" value="RhoGAP"/>
    <property type="match status" value="1"/>
</dbReference>
<dbReference type="SUPFAM" id="SSF69500">
    <property type="entry name" value="DTD-like"/>
    <property type="match status" value="1"/>
</dbReference>
<keyword evidence="5" id="KW-0378">Hydrolase</keyword>
<dbReference type="GO" id="GO:0106026">
    <property type="term" value="F:Gly-tRNA(Ala) deacylase activity"/>
    <property type="evidence" value="ECO:0007669"/>
    <property type="project" value="RHEA"/>
</dbReference>
<dbReference type="Gene3D" id="3.50.80.10">
    <property type="entry name" value="D-tyrosyl-tRNA(Tyr) deacylase"/>
    <property type="match status" value="1"/>
</dbReference>
<dbReference type="SUPFAM" id="SSF54197">
    <property type="entry name" value="HIT-like"/>
    <property type="match status" value="1"/>
</dbReference>
<evidence type="ECO:0000259" key="7">
    <source>
        <dbReference type="PROSITE" id="PS50238"/>
    </source>
</evidence>
<accession>A0A1I8HI36</accession>
<dbReference type="InterPro" id="IPR026913">
    <property type="entry name" value="METTL24"/>
</dbReference>
<dbReference type="InterPro" id="IPR000198">
    <property type="entry name" value="RhoGAP_dom"/>
</dbReference>
<dbReference type="EC" id="3.1.1.96" evidence="2 5"/>
<dbReference type="PANTHER" id="PTHR32026:SF10">
    <property type="entry name" value="METHYLTRANSFERASE-LIKE PROTEIN 24-RELATED"/>
    <property type="match status" value="1"/>
</dbReference>
<comment type="similarity">
    <text evidence="1 5">Belongs to the DTD family.</text>
</comment>
<dbReference type="AlphaFoldDB" id="A0A1I8HI36"/>
<dbReference type="SMART" id="SM00324">
    <property type="entry name" value="RhoGAP"/>
    <property type="match status" value="1"/>
</dbReference>
<dbReference type="PANTHER" id="PTHR32026">
    <property type="entry name" value="METHYLTRANSFERASE-LIKE PROTEIN 24"/>
    <property type="match status" value="1"/>
</dbReference>
<evidence type="ECO:0000256" key="3">
    <source>
        <dbReference type="ARBA" id="ARBA00047676"/>
    </source>
</evidence>
<feature type="compositionally biased region" description="Low complexity" evidence="6">
    <location>
        <begin position="365"/>
        <end position="374"/>
    </location>
</feature>
<dbReference type="GO" id="GO:0000049">
    <property type="term" value="F:tRNA binding"/>
    <property type="evidence" value="ECO:0007669"/>
    <property type="project" value="UniProtKB-KW"/>
</dbReference>
<dbReference type="Pfam" id="PF13383">
    <property type="entry name" value="Methyltransf_22"/>
    <property type="match status" value="1"/>
</dbReference>
<feature type="region of interest" description="Disordered" evidence="6">
    <location>
        <begin position="255"/>
        <end position="285"/>
    </location>
</feature>
<protein>
    <recommendedName>
        <fullName evidence="2 5">D-aminoacyl-tRNA deacylase</fullName>
        <ecNumber evidence="2 5">3.1.1.96</ecNumber>
    </recommendedName>
</protein>
<evidence type="ECO:0000256" key="1">
    <source>
        <dbReference type="ARBA" id="ARBA00009673"/>
    </source>
</evidence>
<dbReference type="CDD" id="cd00159">
    <property type="entry name" value="RhoGAP"/>
    <property type="match status" value="1"/>
</dbReference>
<dbReference type="WBParaSite" id="maker-uti_cns_0006191-snap-gene-0.5-mRNA-1">
    <property type="protein sequence ID" value="maker-uti_cns_0006191-snap-gene-0.5-mRNA-1"/>
    <property type="gene ID" value="maker-uti_cns_0006191-snap-gene-0.5"/>
</dbReference>
<proteinExistence type="inferred from homology"/>
<evidence type="ECO:0000256" key="4">
    <source>
        <dbReference type="ARBA" id="ARBA00048018"/>
    </source>
</evidence>
<dbReference type="SUPFAM" id="SSF48350">
    <property type="entry name" value="GTPase activation domain, GAP"/>
    <property type="match status" value="1"/>
</dbReference>
<evidence type="ECO:0000256" key="6">
    <source>
        <dbReference type="SAM" id="MobiDB-lite"/>
    </source>
</evidence>
<dbReference type="InterPro" id="IPR025714">
    <property type="entry name" value="Methyltranfer_dom"/>
</dbReference>
<dbReference type="GO" id="GO:0007165">
    <property type="term" value="P:signal transduction"/>
    <property type="evidence" value="ECO:0007669"/>
    <property type="project" value="InterPro"/>
</dbReference>
<evidence type="ECO:0000313" key="8">
    <source>
        <dbReference type="Proteomes" id="UP000095280"/>
    </source>
</evidence>
<feature type="region of interest" description="Disordered" evidence="6">
    <location>
        <begin position="391"/>
        <end position="432"/>
    </location>
</feature>
<dbReference type="Proteomes" id="UP000095280">
    <property type="component" value="Unplaced"/>
</dbReference>
<dbReference type="InterPro" id="IPR023509">
    <property type="entry name" value="DTD-like_sf"/>
</dbReference>
<dbReference type="NCBIfam" id="TIGR00256">
    <property type="entry name" value="D-aminoacyl-tRNA deacylase"/>
    <property type="match status" value="1"/>
</dbReference>
<sequence>MQHPLHYIGQMSPESRRRAMGGAERELRRQFGLRLDWRRRQLPPPPPPPAAASRCFGRRLEDQPSSMVEGIGQVPAVLAACCRYLSAEDRLRCEGLFRLEGSRLRQRDLRLRLDRGCGIRDGSPAHDVSAVLKAWLRELPEPLAPAWLAEAALLPDALGLQRRVRALRLASLLLPLRQLHSLRLLCGFLSRVAAASDVNRMSAGNLAVCLGPCLTGGAATPTEAARSARLAALLVEFGDCVGVAASDAVEYGCDEEEEAEEAGQSELHPQQQQQERKQRSMQRAASLGSALRAAFGRAVSRLASRSRSRSPLGATTAAAASAAAAAAPSGDVEGGATFARFDPARTPLIGGRKKLQPMPAPTPPQSETSTTTSTKLLQPAPLKALRFAQSAAALPSRVATPPPPASQQQQQQPPPPLSLSRHRRARRSPRDSLRALRQSGLVAKQQRAPACQDRLRRLWSPLSAASKLHLLAAAASSPLRVAQPEHSETVSNAHRDKIIESVLSHDGSTVLYRLPNGNISVTTQQFPNLLEDHRLFSMALETLEVQLEQIVTRPTAHCSISSRFGRRIAVADRRRAGHGLCTVGPFQPSRPCYSFSFGGSASSSLRFEEDLSAGHGCYALVFDPTMKQPSHMHSSQVILLKEGLSAAQTAGNVRSDSYQGYLKRFKAKQTVIDVLKVNVGPEDWLSLEAAANDGSLVLTKQLVLTISSNRKGSLTNKELIRSILALIGLHNAGFRQWNMRLDTASGISVSYININFLHNTTVNHQLRNRIKSTIDLPLKNLPISRSPGFDQLMTVRQANLTTMSPAQLDHLYFQLVEQQHLFCPYSRRIGEENDGGWDVCFSEPFSIDSAKQCTAFSFGINYMWKYDDELADKFHCRVFMFDPSMSKVNDHKRRKTSWFYRSGLSFSNKTSPEGWKMRTLCDLFQELVPGNGTIDILKVDVEYWEWAAFEQALQDGCLTRVKQFLFETHTDGFFRRKSKYDRYIRILLGIFDLGFRAWKWHRNPFSRPQKIGFHWPPFTSVSHLHLHLISPVSSMGCLAELKYGSKSPWFVSRMRAIVQRVSRAAVVVDGATVGEIGRGICVLLGICQSDTAQDADWMSKKLLNLRLFDENDEQGGKRWMKSVRDLGLEVLVVSQFTLHATLKGNKPDFRRAMATDQAEKMYADILESMRRDYQEDKIKAGVFGAMMEVSSTNCGPSIHAQLLADLADLAM</sequence>
<dbReference type="PROSITE" id="PS50238">
    <property type="entry name" value="RHOGAP"/>
    <property type="match status" value="1"/>
</dbReference>
<feature type="domain" description="Rho-GAP" evidence="7">
    <location>
        <begin position="58"/>
        <end position="242"/>
    </location>
</feature>
<evidence type="ECO:0000256" key="5">
    <source>
        <dbReference type="RuleBase" id="RU003470"/>
    </source>
</evidence>
<dbReference type="InterPro" id="IPR008936">
    <property type="entry name" value="Rho_GTPase_activation_prot"/>
</dbReference>
<keyword evidence="5" id="KW-0820">tRNA-binding</keyword>
<keyword evidence="5" id="KW-0963">Cytoplasm</keyword>
<dbReference type="GO" id="GO:0051499">
    <property type="term" value="F:D-aminoacyl-tRNA deacylase activity"/>
    <property type="evidence" value="ECO:0007669"/>
    <property type="project" value="UniProtKB-EC"/>
</dbReference>
<dbReference type="Pfam" id="PF02580">
    <property type="entry name" value="Tyr_Deacylase"/>
    <property type="match status" value="1"/>
</dbReference>
<keyword evidence="8" id="KW-1185">Reference proteome</keyword>
<organism evidence="8 9">
    <name type="scientific">Macrostomum lignano</name>
    <dbReference type="NCBI Taxonomy" id="282301"/>
    <lineage>
        <taxon>Eukaryota</taxon>
        <taxon>Metazoa</taxon>
        <taxon>Spiralia</taxon>
        <taxon>Lophotrochozoa</taxon>
        <taxon>Platyhelminthes</taxon>
        <taxon>Rhabditophora</taxon>
        <taxon>Macrostomorpha</taxon>
        <taxon>Macrostomida</taxon>
        <taxon>Macrostomidae</taxon>
        <taxon>Macrostomum</taxon>
    </lineage>
</organism>
<dbReference type="FunFam" id="3.50.80.10:FF:000001">
    <property type="entry name" value="D-aminoacyl-tRNA deacylase"/>
    <property type="match status" value="1"/>
</dbReference>
<comment type="subcellular location">
    <subcellularLocation>
        <location evidence="5">Cytoplasm</location>
    </subcellularLocation>
</comment>
<reference evidence="9" key="1">
    <citation type="submission" date="2016-11" db="UniProtKB">
        <authorList>
            <consortium name="WormBaseParasite"/>
        </authorList>
    </citation>
    <scope>IDENTIFICATION</scope>
</reference>
<feature type="region of interest" description="Disordered" evidence="6">
    <location>
        <begin position="347"/>
        <end position="375"/>
    </location>
</feature>